<dbReference type="EMBL" id="JAEPRA010000003">
    <property type="protein sequence ID" value="KAG2187830.1"/>
    <property type="molecule type" value="Genomic_DNA"/>
</dbReference>
<dbReference type="Proteomes" id="UP000612746">
    <property type="component" value="Unassembled WGS sequence"/>
</dbReference>
<protein>
    <submittedName>
        <fullName evidence="1">Uncharacterized protein</fullName>
    </submittedName>
</protein>
<organism evidence="1 2">
    <name type="scientific">Umbelopsis vinacea</name>
    <dbReference type="NCBI Taxonomy" id="44442"/>
    <lineage>
        <taxon>Eukaryota</taxon>
        <taxon>Fungi</taxon>
        <taxon>Fungi incertae sedis</taxon>
        <taxon>Mucoromycota</taxon>
        <taxon>Mucoromycotina</taxon>
        <taxon>Umbelopsidomycetes</taxon>
        <taxon>Umbelopsidales</taxon>
        <taxon>Umbelopsidaceae</taxon>
        <taxon>Umbelopsis</taxon>
    </lineage>
</organism>
<reference evidence="1" key="1">
    <citation type="submission" date="2020-12" db="EMBL/GenBank/DDBJ databases">
        <title>Metabolic potential, ecology and presence of endohyphal bacteria is reflected in genomic diversity of Mucoromycotina.</title>
        <authorList>
            <person name="Muszewska A."/>
            <person name="Okrasinska A."/>
            <person name="Steczkiewicz K."/>
            <person name="Drgas O."/>
            <person name="Orlowska M."/>
            <person name="Perlinska-Lenart U."/>
            <person name="Aleksandrzak-Piekarczyk T."/>
            <person name="Szatraj K."/>
            <person name="Zielenkiewicz U."/>
            <person name="Pilsyk S."/>
            <person name="Malc E."/>
            <person name="Mieczkowski P."/>
            <person name="Kruszewska J.S."/>
            <person name="Biernat P."/>
            <person name="Pawlowska J."/>
        </authorList>
    </citation>
    <scope>NUCLEOTIDE SEQUENCE</scope>
    <source>
        <strain evidence="1">WA0000051536</strain>
    </source>
</reference>
<comment type="caution">
    <text evidence="1">The sequence shown here is derived from an EMBL/GenBank/DDBJ whole genome shotgun (WGS) entry which is preliminary data.</text>
</comment>
<dbReference type="AlphaFoldDB" id="A0A8H7Q9J7"/>
<gene>
    <name evidence="1" type="ORF">INT44_005520</name>
</gene>
<evidence type="ECO:0000313" key="2">
    <source>
        <dbReference type="Proteomes" id="UP000612746"/>
    </source>
</evidence>
<keyword evidence="2" id="KW-1185">Reference proteome</keyword>
<evidence type="ECO:0000313" key="1">
    <source>
        <dbReference type="EMBL" id="KAG2187830.1"/>
    </source>
</evidence>
<proteinExistence type="predicted"/>
<accession>A0A8H7Q9J7</accession>
<name>A0A8H7Q9J7_9FUNG</name>
<sequence length="180" mass="19923">MATSDSFEPLNFGFTFLQLTPDEEVTSSCFEEEEYKTDDGTADLAILSVLAPEFTNCSSNGQTQFLETEISMFCPELGVFTEEPDSIDPNFDYEADAIARGVYKTERKLHVDIDDDAVPDLVKESESAVSSGCFVDTPYASRIDALCMYDRVDGKACCQHNKVDPSAYAQPPFTYQPLIA</sequence>
<dbReference type="OrthoDB" id="2285800at2759"/>